<accession>A0A6I9QL94</accession>
<dbReference type="InParanoid" id="A0A6I9QL94"/>
<comment type="similarity">
    <text evidence="2 4">Belongs to the short-chain dehydrogenases/reductases (SDR) family.</text>
</comment>
<dbReference type="FunCoup" id="A0A6I9QL94">
    <property type="interactions" value="57"/>
</dbReference>
<dbReference type="Pfam" id="PF00106">
    <property type="entry name" value="adh_short"/>
    <property type="match status" value="1"/>
</dbReference>
<dbReference type="OrthoDB" id="47007at2759"/>
<dbReference type="PRINTS" id="PR00080">
    <property type="entry name" value="SDRFAMILY"/>
</dbReference>
<sequence>MGFFNSFLSVVMHVAVAIFLLAYLPVRMVWRLVRWMLVRPFSQEDVKGKVVLITGASSGIGEHIAYQYAMRGASLVLVARREHALNSVAKTAIELGAPDVLVKPADISIPNESERIIEETIAHFGQLNHLVVNAGIWSSCLFEDIANISAFTQVMDVNFWGSVYPTYYAIPHLKTSHGNIIVTASMAGYVPTARMSFYNASKAAMIRFYETLRSELGSEIRITIITPGYVESEITQGKVLKKDGEVGIDEEARDVQLGPFPVGSTKKCAEIIVDSACKGDEYVTWPSWFKPFFMVMCLAPEVVNRFSHSFHVAKPGTTSTETLSKRILEASGAKKFFYPASIQSPIIKI</sequence>
<evidence type="ECO:0000313" key="7">
    <source>
        <dbReference type="RefSeq" id="XP_010910414.1"/>
    </source>
</evidence>
<dbReference type="PANTHER" id="PTHR43391:SF89">
    <property type="entry name" value="11-BETA-HYDROXYSTEROID DEHYDROGENASE 1A-RELATED"/>
    <property type="match status" value="1"/>
</dbReference>
<evidence type="ECO:0000256" key="1">
    <source>
        <dbReference type="ARBA" id="ARBA00004606"/>
    </source>
</evidence>
<evidence type="ECO:0000256" key="4">
    <source>
        <dbReference type="RuleBase" id="RU000363"/>
    </source>
</evidence>
<gene>
    <name evidence="7" type="primary">LOC105036339</name>
</gene>
<keyword evidence="5" id="KW-0472">Membrane</keyword>
<evidence type="ECO:0000313" key="6">
    <source>
        <dbReference type="Proteomes" id="UP000504607"/>
    </source>
</evidence>
<dbReference type="InterPro" id="IPR036291">
    <property type="entry name" value="NAD(P)-bd_dom_sf"/>
</dbReference>
<evidence type="ECO:0000256" key="5">
    <source>
        <dbReference type="SAM" id="Phobius"/>
    </source>
</evidence>
<dbReference type="AlphaFoldDB" id="A0A6I9QL94"/>
<dbReference type="RefSeq" id="XP_010910414.1">
    <property type="nucleotide sequence ID" value="XM_010912112.3"/>
</dbReference>
<feature type="transmembrane region" description="Helical" evidence="5">
    <location>
        <begin position="6"/>
        <end position="26"/>
    </location>
</feature>
<organism evidence="6 7">
    <name type="scientific">Elaeis guineensis var. tenera</name>
    <name type="common">Oil palm</name>
    <dbReference type="NCBI Taxonomy" id="51953"/>
    <lineage>
        <taxon>Eukaryota</taxon>
        <taxon>Viridiplantae</taxon>
        <taxon>Streptophyta</taxon>
        <taxon>Embryophyta</taxon>
        <taxon>Tracheophyta</taxon>
        <taxon>Spermatophyta</taxon>
        <taxon>Magnoliopsida</taxon>
        <taxon>Liliopsida</taxon>
        <taxon>Arecaceae</taxon>
        <taxon>Arecoideae</taxon>
        <taxon>Cocoseae</taxon>
        <taxon>Elaeidinae</taxon>
        <taxon>Elaeis</taxon>
    </lineage>
</organism>
<protein>
    <submittedName>
        <fullName evidence="7">11-beta-hydroxysteroid dehydrogenase 1B</fullName>
    </submittedName>
</protein>
<name>A0A6I9QL94_ELAGV</name>
<dbReference type="NCBIfam" id="NF004825">
    <property type="entry name" value="PRK06181.1"/>
    <property type="match status" value="1"/>
</dbReference>
<dbReference type="PRINTS" id="PR00081">
    <property type="entry name" value="GDHRDH"/>
</dbReference>
<comment type="subcellular location">
    <subcellularLocation>
        <location evidence="1">Membrane</location>
        <topology evidence="1">Single-pass type II membrane protein</topology>
    </subcellularLocation>
</comment>
<dbReference type="SUPFAM" id="SSF51735">
    <property type="entry name" value="NAD(P)-binding Rossmann-fold domains"/>
    <property type="match status" value="1"/>
</dbReference>
<keyword evidence="6" id="KW-1185">Reference proteome</keyword>
<dbReference type="GO" id="GO:0016020">
    <property type="term" value="C:membrane"/>
    <property type="evidence" value="ECO:0007669"/>
    <property type="project" value="UniProtKB-SubCell"/>
</dbReference>
<dbReference type="PANTHER" id="PTHR43391">
    <property type="entry name" value="RETINOL DEHYDROGENASE-RELATED"/>
    <property type="match status" value="1"/>
</dbReference>
<evidence type="ECO:0000256" key="3">
    <source>
        <dbReference type="ARBA" id="ARBA00023002"/>
    </source>
</evidence>
<dbReference type="GO" id="GO:0016491">
    <property type="term" value="F:oxidoreductase activity"/>
    <property type="evidence" value="ECO:0007669"/>
    <property type="project" value="UniProtKB-KW"/>
</dbReference>
<dbReference type="InterPro" id="IPR002347">
    <property type="entry name" value="SDR_fam"/>
</dbReference>
<dbReference type="GO" id="GO:0005829">
    <property type="term" value="C:cytosol"/>
    <property type="evidence" value="ECO:0007669"/>
    <property type="project" value="TreeGrafter"/>
</dbReference>
<keyword evidence="5" id="KW-1133">Transmembrane helix</keyword>
<evidence type="ECO:0000256" key="2">
    <source>
        <dbReference type="ARBA" id="ARBA00006484"/>
    </source>
</evidence>
<proteinExistence type="inferred from homology"/>
<dbReference type="InterPro" id="IPR020904">
    <property type="entry name" value="Sc_DH/Rdtase_CS"/>
</dbReference>
<dbReference type="Gene3D" id="3.40.50.720">
    <property type="entry name" value="NAD(P)-binding Rossmann-like Domain"/>
    <property type="match status" value="1"/>
</dbReference>
<dbReference type="GeneID" id="105036339"/>
<dbReference type="Proteomes" id="UP000504607">
    <property type="component" value="Unplaced"/>
</dbReference>
<dbReference type="KEGG" id="egu:105036339"/>
<keyword evidence="5" id="KW-0812">Transmembrane</keyword>
<keyword evidence="3" id="KW-0560">Oxidoreductase</keyword>
<reference evidence="7" key="1">
    <citation type="submission" date="2025-08" db="UniProtKB">
        <authorList>
            <consortium name="RefSeq"/>
        </authorList>
    </citation>
    <scope>IDENTIFICATION</scope>
</reference>
<dbReference type="PROSITE" id="PS00061">
    <property type="entry name" value="ADH_SHORT"/>
    <property type="match status" value="1"/>
</dbReference>